<evidence type="ECO:0000256" key="1">
    <source>
        <dbReference type="SAM" id="MobiDB-lite"/>
    </source>
</evidence>
<dbReference type="EMBL" id="JOJR01000144">
    <property type="protein sequence ID" value="RCN43869.1"/>
    <property type="molecule type" value="Genomic_DNA"/>
</dbReference>
<dbReference type="AlphaFoldDB" id="A0A368GKT8"/>
<sequence length="110" mass="13055">MNKRYFQTIVFYEFKLRHNAAEPTVNINWPKDWIRKKCEAMVRKISKRRYNSRCQGGHGRKYALDEKILRDAVERNRESSVRALASELGASKSTVTQHPRQMEMLKKMPN</sequence>
<dbReference type="OrthoDB" id="5872915at2759"/>
<proteinExistence type="predicted"/>
<gene>
    <name evidence="2" type="ORF">ANCCAN_10141</name>
</gene>
<feature type="region of interest" description="Disordered" evidence="1">
    <location>
        <begin position="87"/>
        <end position="110"/>
    </location>
</feature>
<feature type="compositionally biased region" description="Basic and acidic residues" evidence="1">
    <location>
        <begin position="100"/>
        <end position="110"/>
    </location>
</feature>
<comment type="caution">
    <text evidence="2">The sequence shown here is derived from an EMBL/GenBank/DDBJ whole genome shotgun (WGS) entry which is preliminary data.</text>
</comment>
<accession>A0A368GKT8</accession>
<name>A0A368GKT8_ANCCA</name>
<evidence type="ECO:0000313" key="3">
    <source>
        <dbReference type="Proteomes" id="UP000252519"/>
    </source>
</evidence>
<reference evidence="2 3" key="1">
    <citation type="submission" date="2014-10" db="EMBL/GenBank/DDBJ databases">
        <title>Draft genome of the hookworm Ancylostoma caninum.</title>
        <authorList>
            <person name="Mitreva M."/>
        </authorList>
    </citation>
    <scope>NUCLEOTIDE SEQUENCE [LARGE SCALE GENOMIC DNA]</scope>
    <source>
        <strain evidence="2 3">Baltimore</strain>
    </source>
</reference>
<organism evidence="2 3">
    <name type="scientific">Ancylostoma caninum</name>
    <name type="common">Dog hookworm</name>
    <dbReference type="NCBI Taxonomy" id="29170"/>
    <lineage>
        <taxon>Eukaryota</taxon>
        <taxon>Metazoa</taxon>
        <taxon>Ecdysozoa</taxon>
        <taxon>Nematoda</taxon>
        <taxon>Chromadorea</taxon>
        <taxon>Rhabditida</taxon>
        <taxon>Rhabditina</taxon>
        <taxon>Rhabditomorpha</taxon>
        <taxon>Strongyloidea</taxon>
        <taxon>Ancylostomatidae</taxon>
        <taxon>Ancylostomatinae</taxon>
        <taxon>Ancylostoma</taxon>
    </lineage>
</organism>
<protein>
    <submittedName>
        <fullName evidence="2">Uncharacterized protein</fullName>
    </submittedName>
</protein>
<dbReference type="Proteomes" id="UP000252519">
    <property type="component" value="Unassembled WGS sequence"/>
</dbReference>
<keyword evidence="3" id="KW-1185">Reference proteome</keyword>
<evidence type="ECO:0000313" key="2">
    <source>
        <dbReference type="EMBL" id="RCN43869.1"/>
    </source>
</evidence>